<gene>
    <name evidence="2" type="ORF">TKK_002570</name>
</gene>
<dbReference type="Proteomes" id="UP001627154">
    <property type="component" value="Unassembled WGS sequence"/>
</dbReference>
<sequence length="367" mass="40711">MRRLLVHRSERGLDDASGPCPDHQATGQRRQRQPRRCQKRPEKEGITERRMDRTAQRLRPGTALGSESLEAHQGPESAVRYQQVNLTAWQYGSGGLGGGLGGTFGGLAGWPSKDIPRQVPLVVTKHVLVEKPVTVEKVVHVPVERIVHKAVPVGIPVPHAVPVHISHAVPLPIRHAVPVPYHQPYPVPVRQPIPYAVPVPIPYPVHQNGYHRLRNYQSPLGGLYAPYLAQHHAGAAVATAAAIKHALPGYHQHHHHHLGLHHAPIHAANLHGWGGHRLVPPPVYLGHDFSGGQQHHLHYGHLHQQHHHLGHQLVAAASEQQQQQQHYHDDDDVDADEDEDKKSKRSNGKSRTESRDVGNVDDNDEKN</sequence>
<accession>A0ABD2XHT2</accession>
<feature type="region of interest" description="Disordered" evidence="1">
    <location>
        <begin position="317"/>
        <end position="367"/>
    </location>
</feature>
<evidence type="ECO:0000313" key="2">
    <source>
        <dbReference type="EMBL" id="KAL3404917.1"/>
    </source>
</evidence>
<evidence type="ECO:0000256" key="1">
    <source>
        <dbReference type="SAM" id="MobiDB-lite"/>
    </source>
</evidence>
<dbReference type="EMBL" id="JBJJXI010000022">
    <property type="protein sequence ID" value="KAL3404917.1"/>
    <property type="molecule type" value="Genomic_DNA"/>
</dbReference>
<feature type="region of interest" description="Disordered" evidence="1">
    <location>
        <begin position="1"/>
        <end position="76"/>
    </location>
</feature>
<feature type="compositionally biased region" description="Basic residues" evidence="1">
    <location>
        <begin position="29"/>
        <end position="38"/>
    </location>
</feature>
<reference evidence="2 3" key="1">
    <citation type="journal article" date="2024" name="bioRxiv">
        <title>A reference genome for Trichogramma kaykai: A tiny desert-dwelling parasitoid wasp with competing sex-ratio distorters.</title>
        <authorList>
            <person name="Culotta J."/>
            <person name="Lindsey A.R."/>
        </authorList>
    </citation>
    <scope>NUCLEOTIDE SEQUENCE [LARGE SCALE GENOMIC DNA]</scope>
    <source>
        <strain evidence="2 3">KSX58</strain>
    </source>
</reference>
<feature type="compositionally biased region" description="Acidic residues" evidence="1">
    <location>
        <begin position="330"/>
        <end position="339"/>
    </location>
</feature>
<feature type="compositionally biased region" description="Basic and acidic residues" evidence="1">
    <location>
        <begin position="39"/>
        <end position="55"/>
    </location>
</feature>
<protein>
    <submittedName>
        <fullName evidence="2">Uncharacterized protein</fullName>
    </submittedName>
</protein>
<comment type="caution">
    <text evidence="2">The sequence shown here is derived from an EMBL/GenBank/DDBJ whole genome shotgun (WGS) entry which is preliminary data.</text>
</comment>
<keyword evidence="3" id="KW-1185">Reference proteome</keyword>
<dbReference type="AlphaFoldDB" id="A0ABD2XHT2"/>
<proteinExistence type="predicted"/>
<organism evidence="2 3">
    <name type="scientific">Trichogramma kaykai</name>
    <dbReference type="NCBI Taxonomy" id="54128"/>
    <lineage>
        <taxon>Eukaryota</taxon>
        <taxon>Metazoa</taxon>
        <taxon>Ecdysozoa</taxon>
        <taxon>Arthropoda</taxon>
        <taxon>Hexapoda</taxon>
        <taxon>Insecta</taxon>
        <taxon>Pterygota</taxon>
        <taxon>Neoptera</taxon>
        <taxon>Endopterygota</taxon>
        <taxon>Hymenoptera</taxon>
        <taxon>Apocrita</taxon>
        <taxon>Proctotrupomorpha</taxon>
        <taxon>Chalcidoidea</taxon>
        <taxon>Trichogrammatidae</taxon>
        <taxon>Trichogramma</taxon>
    </lineage>
</organism>
<evidence type="ECO:0000313" key="3">
    <source>
        <dbReference type="Proteomes" id="UP001627154"/>
    </source>
</evidence>
<name>A0ABD2XHT2_9HYME</name>